<protein>
    <recommendedName>
        <fullName evidence="5">Cell envelope biogenesis protein TolA</fullName>
    </recommendedName>
</protein>
<organism evidence="3 4">
    <name type="scientific">Corticibacter populi</name>
    <dbReference type="NCBI Taxonomy" id="1550736"/>
    <lineage>
        <taxon>Bacteria</taxon>
        <taxon>Pseudomonadati</taxon>
        <taxon>Pseudomonadota</taxon>
        <taxon>Betaproteobacteria</taxon>
        <taxon>Burkholderiales</taxon>
        <taxon>Comamonadaceae</taxon>
        <taxon>Corticibacter</taxon>
    </lineage>
</organism>
<proteinExistence type="predicted"/>
<dbReference type="EMBL" id="RDQO01000004">
    <property type="protein sequence ID" value="RMX04913.1"/>
    <property type="molecule type" value="Genomic_DNA"/>
</dbReference>
<feature type="chain" id="PRO_5018259679" description="Cell envelope biogenesis protein TolA" evidence="2">
    <location>
        <begin position="36"/>
        <end position="205"/>
    </location>
</feature>
<dbReference type="AlphaFoldDB" id="A0A3M6QPB8"/>
<evidence type="ECO:0000256" key="1">
    <source>
        <dbReference type="SAM" id="MobiDB-lite"/>
    </source>
</evidence>
<accession>A0A3M6QPB8</accession>
<comment type="caution">
    <text evidence="3">The sequence shown here is derived from an EMBL/GenBank/DDBJ whole genome shotgun (WGS) entry which is preliminary data.</text>
</comment>
<feature type="region of interest" description="Disordered" evidence="1">
    <location>
        <begin position="182"/>
        <end position="205"/>
    </location>
</feature>
<keyword evidence="2" id="KW-0732">Signal</keyword>
<evidence type="ECO:0000313" key="4">
    <source>
        <dbReference type="Proteomes" id="UP000278006"/>
    </source>
</evidence>
<evidence type="ECO:0000256" key="2">
    <source>
        <dbReference type="SAM" id="SignalP"/>
    </source>
</evidence>
<feature type="signal peptide" evidence="2">
    <location>
        <begin position="1"/>
        <end position="35"/>
    </location>
</feature>
<evidence type="ECO:0008006" key="5">
    <source>
        <dbReference type="Google" id="ProtNLM"/>
    </source>
</evidence>
<reference evidence="3 4" key="1">
    <citation type="submission" date="2018-10" db="EMBL/GenBank/DDBJ databases">
        <title>Draft genome of Cortibacter populi DSM10536.</title>
        <authorList>
            <person name="Bernier A.-M."/>
            <person name="Bernard K."/>
        </authorList>
    </citation>
    <scope>NUCLEOTIDE SEQUENCE [LARGE SCALE GENOMIC DNA]</scope>
    <source>
        <strain evidence="3 4">DSM 105136</strain>
    </source>
</reference>
<name>A0A3M6QPB8_9BURK</name>
<feature type="compositionally biased region" description="Basic and acidic residues" evidence="1">
    <location>
        <begin position="182"/>
        <end position="195"/>
    </location>
</feature>
<keyword evidence="4" id="KW-1185">Reference proteome</keyword>
<gene>
    <name evidence="3" type="ORF">D8I35_13725</name>
</gene>
<sequence length="205" mass="22257">MKSKEYTMTQRPNLLSRPRLAMLLSSALLIGGAHALTKEEYDAQKDQIKASYQADKERCDSLSGTAKDVCQAEAQGKEKVAHAQLDARHEPGPKAEHDLAKAQADAAYDVAKTQCGAQEGNAKDVCEKDAKAEQVRAIETARLHYTEASSEATGDAREAELSKVRLQGEEAVRKAEYEAAKERCDDLSGDAKKTCGNDAKAQFAQ</sequence>
<dbReference type="Proteomes" id="UP000278006">
    <property type="component" value="Unassembled WGS sequence"/>
</dbReference>
<evidence type="ECO:0000313" key="3">
    <source>
        <dbReference type="EMBL" id="RMX04913.1"/>
    </source>
</evidence>